<dbReference type="EMBL" id="CP020100">
    <property type="protein sequence ID" value="AQZ94555.1"/>
    <property type="molecule type" value="Genomic_DNA"/>
</dbReference>
<dbReference type="Proteomes" id="UP000243488">
    <property type="component" value="Chromosome"/>
</dbReference>
<dbReference type="Gene3D" id="3.40.50.1820">
    <property type="entry name" value="alpha/beta hydrolase"/>
    <property type="match status" value="1"/>
</dbReference>
<dbReference type="InterPro" id="IPR040664">
    <property type="entry name" value="AFL_C"/>
</dbReference>
<dbReference type="GO" id="GO:0016042">
    <property type="term" value="P:lipid catabolic process"/>
    <property type="evidence" value="ECO:0007669"/>
    <property type="project" value="InterPro"/>
</dbReference>
<dbReference type="InterPro" id="IPR002918">
    <property type="entry name" value="Lipase_EstA/Esterase_EstB"/>
</dbReference>
<dbReference type="SUPFAM" id="SSF53474">
    <property type="entry name" value="alpha/beta-Hydrolases"/>
    <property type="match status" value="1"/>
</dbReference>
<dbReference type="GO" id="GO:0016787">
    <property type="term" value="F:hydrolase activity"/>
    <property type="evidence" value="ECO:0007669"/>
    <property type="project" value="InterPro"/>
</dbReference>
<dbReference type="Pfam" id="PF01674">
    <property type="entry name" value="Lipase_2"/>
    <property type="match status" value="1"/>
</dbReference>
<evidence type="ECO:0000256" key="1">
    <source>
        <dbReference type="SAM" id="MobiDB-lite"/>
    </source>
</evidence>
<proteinExistence type="predicted"/>
<feature type="domain" description="AF-1763-like C-terminal" evidence="3">
    <location>
        <begin position="529"/>
        <end position="644"/>
    </location>
</feature>
<dbReference type="STRING" id="1931241.BVH74_07210"/>
<dbReference type="KEGG" id="ppha:BVH74_07210"/>
<dbReference type="Pfam" id="PF21768">
    <property type="entry name" value="AF_1763-like_C"/>
    <property type="match status" value="1"/>
</dbReference>
<dbReference type="InterPro" id="IPR049036">
    <property type="entry name" value="AF_1763-like_C"/>
</dbReference>
<protein>
    <submittedName>
        <fullName evidence="4">Uncharacterized protein</fullName>
    </submittedName>
</protein>
<feature type="domain" description="AFL C-terminal" evidence="2">
    <location>
        <begin position="412"/>
        <end position="508"/>
    </location>
</feature>
<dbReference type="Pfam" id="PF18067">
    <property type="entry name" value="Lipase_C"/>
    <property type="match status" value="1"/>
</dbReference>
<sequence length="647" mass="69938">MAVRSAQTLKTMRSCMKTFPQPAVIRRYWAFPLLGLTAVIGSGCLSSSGSSNRSATVHQGVFIDSPVTGLSYETATQNGTTDEQGNFRYQSGETVRFSIGGIDLGTAPGQAVLTPLELVEDAADSSDPAVLNLSRFLQSLDADGNLSNGIQLSTALIEVIEAYAESTPGFHLDFADTAAFETLMSANDGLLAQLNDAAVFAENAQGKNRGLRSANQAWQHLQDSLAVQNGDLTLDKRPILFVHGGAGSASQFESQAQRFIANGYPRSYLATYEYNTSPPDFVQTTVQLDAAIDALLLSTGADQVNLMGHSMGTEVSRIYLSDPERAAKVHRYVNLDGREGDSPPGGVPTLVLWGQYVDREVVGAENVYPSVEDPVGHIEVATAADSFARMYRFFNADNAPATTRIPEADGDHVWISGRANIFPANVGAVGTVLEISEVDPATGRPLGSQPDHSQPISEDGHWGPMRINKGGSYEFVLRRPGVANADHYFYREPYLQDNHQIRLNTSAPGTGVGALLHRSPNHTNLSISRDMELWGDQGERNDVLRVNGTNVITAQTGPLLQRLSNIFLHDRNSDGVSNLGFADPVFHAIPFMSGLDLFLPAAAEPDDVIAIELISRRGTGSQQQINVPNWPSSQVRSVSVHFRDYHD</sequence>
<accession>A0A1V0B3S0</accession>
<name>A0A1V0B3S0_9GAMM</name>
<evidence type="ECO:0000313" key="5">
    <source>
        <dbReference type="Proteomes" id="UP000243488"/>
    </source>
</evidence>
<dbReference type="Gene3D" id="2.60.40.2190">
    <property type="match status" value="1"/>
</dbReference>
<evidence type="ECO:0000259" key="2">
    <source>
        <dbReference type="Pfam" id="PF18067"/>
    </source>
</evidence>
<dbReference type="AlphaFoldDB" id="A0A1V0B3S0"/>
<dbReference type="InterPro" id="IPR029058">
    <property type="entry name" value="AB_hydrolase_fold"/>
</dbReference>
<organism evidence="4 5">
    <name type="scientific">Halopseudomonas phragmitis</name>
    <dbReference type="NCBI Taxonomy" id="1931241"/>
    <lineage>
        <taxon>Bacteria</taxon>
        <taxon>Pseudomonadati</taxon>
        <taxon>Pseudomonadota</taxon>
        <taxon>Gammaproteobacteria</taxon>
        <taxon>Pseudomonadales</taxon>
        <taxon>Pseudomonadaceae</taxon>
        <taxon>Halopseudomonas</taxon>
    </lineage>
</organism>
<evidence type="ECO:0000313" key="4">
    <source>
        <dbReference type="EMBL" id="AQZ94555.1"/>
    </source>
</evidence>
<dbReference type="Gene3D" id="2.60.40.2200">
    <property type="match status" value="1"/>
</dbReference>
<keyword evidence="5" id="KW-1185">Reference proteome</keyword>
<evidence type="ECO:0000259" key="3">
    <source>
        <dbReference type="Pfam" id="PF21768"/>
    </source>
</evidence>
<reference evidence="4 5" key="1">
    <citation type="submission" date="2017-03" db="EMBL/GenBank/DDBJ databases">
        <title>Complete genome sequence of the novel DNRA strain Pseudomonas sp. S-6-2 isolated from Chinese polluted river sediment. Journal of Biotechnology.</title>
        <authorList>
            <person name="Li J."/>
            <person name="Xiang F."/>
            <person name="Wang L."/>
            <person name="Xi L."/>
            <person name="Liu J."/>
        </authorList>
    </citation>
    <scope>NUCLEOTIDE SEQUENCE [LARGE SCALE GENOMIC DNA]</scope>
    <source>
        <strain evidence="4 5">S-6-2</strain>
    </source>
</reference>
<feature type="region of interest" description="Disordered" evidence="1">
    <location>
        <begin position="441"/>
        <end position="464"/>
    </location>
</feature>
<gene>
    <name evidence="4" type="ORF">BVH74_07210</name>
</gene>